<evidence type="ECO:0008006" key="3">
    <source>
        <dbReference type="Google" id="ProtNLM"/>
    </source>
</evidence>
<dbReference type="EMBL" id="CP065956">
    <property type="protein sequence ID" value="QSR86838.1"/>
    <property type="molecule type" value="Genomic_DNA"/>
</dbReference>
<organism evidence="1 2">
    <name type="scientific">Candidatus Methylacidiphilum infernorum</name>
    <dbReference type="NCBI Taxonomy" id="511746"/>
    <lineage>
        <taxon>Bacteria</taxon>
        <taxon>Pseudomonadati</taxon>
        <taxon>Verrucomicrobiota</taxon>
        <taxon>Methylacidiphilae</taxon>
        <taxon>Methylacidiphilales</taxon>
        <taxon>Methylacidiphilaceae</taxon>
        <taxon>Methylacidiphilum (ex Ratnadevi et al. 2023)</taxon>
    </lineage>
</organism>
<dbReference type="Proteomes" id="UP000663088">
    <property type="component" value="Chromosome"/>
</dbReference>
<protein>
    <recommendedName>
        <fullName evidence="3">Lipoprotein</fullName>
    </recommendedName>
</protein>
<evidence type="ECO:0000313" key="2">
    <source>
        <dbReference type="Proteomes" id="UP000663088"/>
    </source>
</evidence>
<accession>A0ABX7PW16</accession>
<gene>
    <name evidence="1" type="ORF">EM20IM_00230</name>
</gene>
<sequence length="248" mass="29467">MRFRGKYDFFSLFLFFYSCFQPLTEAIESSFHKVRLDDYAQPVLYSSSEKPGSRQTHVLFSRCYEVQTQNYEHLERGGPLFEEDPRYPALWMKCWVDGQNVPIIRKPVSEWDWSYVKTKYPCSFFWAADISWPKNKYVQVVLQGEFLVPPLPGKKDSFEYIDNVGVAGSGSAPYEEISFTFDLSAIAQSIPGIGKIDSSLFWWWLCDSFFLIHPRGYRIKNGKVRWSFEKVWKLDEKFRVEWYAWYRE</sequence>
<keyword evidence="2" id="KW-1185">Reference proteome</keyword>
<evidence type="ECO:0000313" key="1">
    <source>
        <dbReference type="EMBL" id="QSR86838.1"/>
    </source>
</evidence>
<proteinExistence type="predicted"/>
<reference evidence="1 2" key="1">
    <citation type="submission" date="2020-12" db="EMBL/GenBank/DDBJ databases">
        <authorList>
            <person name="Awala S.I."/>
            <person name="Gwak J.-H."/>
            <person name="Kim S.-J."/>
            <person name="Rhee S.-K."/>
        </authorList>
    </citation>
    <scope>NUCLEOTIDE SEQUENCE [LARGE SCALE GENOMIC DNA]</scope>
    <source>
        <strain evidence="1 2">IT5</strain>
    </source>
</reference>
<dbReference type="RefSeq" id="WP_206847198.1">
    <property type="nucleotide sequence ID" value="NZ_CP065956.1"/>
</dbReference>
<name>A0ABX7PW16_9BACT</name>
<dbReference type="PROSITE" id="PS51257">
    <property type="entry name" value="PROKAR_LIPOPROTEIN"/>
    <property type="match status" value="1"/>
</dbReference>